<sequence length="221" mass="24675">MTERGGGNRPPRRMLGDYAYQQGPKHYNSIVIPPFSNKVVELKPTLLSLIGSHPFAGMDHEDPYTHFSTFMELCSTMGASDEDVEVVYLRAFPFSLVAGGTVMSKSPEEAIVIIDSIAASDYQSHHDRAPTQRKGWTDVIKDVLYLTMFLCSMLSPGLLNPDVSCMFSLILIKHRPQISLVGLVEASFMMMNQAILMMPKAQVIDSRLIQDIQIKHQESNP</sequence>
<reference evidence="1 2" key="1">
    <citation type="submission" date="2018-09" db="EMBL/GenBank/DDBJ databases">
        <title>A high-quality reference genome of wild soybean provides a powerful tool to mine soybean genomes.</title>
        <authorList>
            <person name="Xie M."/>
            <person name="Chung C.Y.L."/>
            <person name="Li M.-W."/>
            <person name="Wong F.-L."/>
            <person name="Chan T.-F."/>
            <person name="Lam H.-M."/>
        </authorList>
    </citation>
    <scope>NUCLEOTIDE SEQUENCE [LARGE SCALE GENOMIC DNA]</scope>
    <source>
        <strain evidence="2">cv. W05</strain>
        <tissue evidence="1">Hypocotyl of etiolated seedlings</tissue>
    </source>
</reference>
<dbReference type="EMBL" id="QZWG01000014">
    <property type="protein sequence ID" value="RZB69200.1"/>
    <property type="molecule type" value="Genomic_DNA"/>
</dbReference>
<accession>A0A445H694</accession>
<name>A0A445H694_GLYSO</name>
<organism evidence="1 2">
    <name type="scientific">Glycine soja</name>
    <name type="common">Wild soybean</name>
    <dbReference type="NCBI Taxonomy" id="3848"/>
    <lineage>
        <taxon>Eukaryota</taxon>
        <taxon>Viridiplantae</taxon>
        <taxon>Streptophyta</taxon>
        <taxon>Embryophyta</taxon>
        <taxon>Tracheophyta</taxon>
        <taxon>Spermatophyta</taxon>
        <taxon>Magnoliopsida</taxon>
        <taxon>eudicotyledons</taxon>
        <taxon>Gunneridae</taxon>
        <taxon>Pentapetalae</taxon>
        <taxon>rosids</taxon>
        <taxon>fabids</taxon>
        <taxon>Fabales</taxon>
        <taxon>Fabaceae</taxon>
        <taxon>Papilionoideae</taxon>
        <taxon>50 kb inversion clade</taxon>
        <taxon>NPAAA clade</taxon>
        <taxon>indigoferoid/millettioid clade</taxon>
        <taxon>Phaseoleae</taxon>
        <taxon>Glycine</taxon>
        <taxon>Glycine subgen. Soja</taxon>
    </lineage>
</organism>
<evidence type="ECO:0000313" key="2">
    <source>
        <dbReference type="Proteomes" id="UP000289340"/>
    </source>
</evidence>
<protein>
    <submittedName>
        <fullName evidence="1">Uncharacterized protein</fullName>
    </submittedName>
</protein>
<dbReference type="AlphaFoldDB" id="A0A445H694"/>
<evidence type="ECO:0000313" key="1">
    <source>
        <dbReference type="EMBL" id="RZB69200.1"/>
    </source>
</evidence>
<gene>
    <name evidence="1" type="ORF">D0Y65_038808</name>
</gene>
<comment type="caution">
    <text evidence="1">The sequence shown here is derived from an EMBL/GenBank/DDBJ whole genome shotgun (WGS) entry which is preliminary data.</text>
</comment>
<dbReference type="Proteomes" id="UP000289340">
    <property type="component" value="Chromosome 14"/>
</dbReference>
<keyword evidence="2" id="KW-1185">Reference proteome</keyword>
<proteinExistence type="predicted"/>